<evidence type="ECO:0000313" key="3">
    <source>
        <dbReference type="Proteomes" id="UP000244174"/>
    </source>
</evidence>
<evidence type="ECO:0008006" key="4">
    <source>
        <dbReference type="Google" id="ProtNLM"/>
    </source>
</evidence>
<dbReference type="RefSeq" id="WP_146167202.1">
    <property type="nucleotide sequence ID" value="NZ_QBKQ01000002.1"/>
</dbReference>
<protein>
    <recommendedName>
        <fullName evidence="4">NIPSNAP protein</fullName>
    </recommendedName>
</protein>
<dbReference type="Proteomes" id="UP000244174">
    <property type="component" value="Unassembled WGS sequence"/>
</dbReference>
<accession>A0A2T6AHV5</accession>
<proteinExistence type="predicted"/>
<evidence type="ECO:0000313" key="2">
    <source>
        <dbReference type="EMBL" id="PTX43394.1"/>
    </source>
</evidence>
<keyword evidence="1" id="KW-0732">Signal</keyword>
<dbReference type="AlphaFoldDB" id="A0A2T6AHV5"/>
<reference evidence="2 3" key="1">
    <citation type="submission" date="2018-04" db="EMBL/GenBank/DDBJ databases">
        <title>Genomic Encyclopedia of Archaeal and Bacterial Type Strains, Phase II (KMG-II): from individual species to whole genera.</title>
        <authorList>
            <person name="Goeker M."/>
        </authorList>
    </citation>
    <scope>NUCLEOTIDE SEQUENCE [LARGE SCALE GENOMIC DNA]</scope>
    <source>
        <strain evidence="2 3">DSM 23082</strain>
    </source>
</reference>
<comment type="caution">
    <text evidence="2">The sequence shown here is derived from an EMBL/GenBank/DDBJ whole genome shotgun (WGS) entry which is preliminary data.</text>
</comment>
<feature type="signal peptide" evidence="1">
    <location>
        <begin position="1"/>
        <end position="23"/>
    </location>
</feature>
<gene>
    <name evidence="2" type="ORF">C8P64_1921</name>
</gene>
<name>A0A2T6AHV5_9FLAO</name>
<feature type="chain" id="PRO_5015487079" description="NIPSNAP protein" evidence="1">
    <location>
        <begin position="24"/>
        <end position="254"/>
    </location>
</feature>
<keyword evidence="3" id="KW-1185">Reference proteome</keyword>
<sequence length="254" mass="29652">MRSSKTTLVTCLFLFMMSISIWAQKDRYQLYVVHEDHVKSGMMDKHHDADKKIVEAARKNKMKDMDWITFVGDDSRVMYLSPIKNMADLDKNPFEDLQKKIGDKEFEELFDSFDGTYSKHGDYILRLDKELSYMPDGLTQTPEGQNYRELTFYHIPPGSGDKAEELAKTVKKMYQEKNSKIHYRLYKSGFGTMGQYFLVAVAAESPEQLEKRRQENMELMGDEGKAIREKIDNTFSKQEKLTGRIMPELSYVKN</sequence>
<organism evidence="2 3">
    <name type="scientific">Christiangramia gaetbulicola</name>
    <dbReference type="NCBI Taxonomy" id="703340"/>
    <lineage>
        <taxon>Bacteria</taxon>
        <taxon>Pseudomonadati</taxon>
        <taxon>Bacteroidota</taxon>
        <taxon>Flavobacteriia</taxon>
        <taxon>Flavobacteriales</taxon>
        <taxon>Flavobacteriaceae</taxon>
        <taxon>Christiangramia</taxon>
    </lineage>
</organism>
<evidence type="ECO:0000256" key="1">
    <source>
        <dbReference type="SAM" id="SignalP"/>
    </source>
</evidence>
<dbReference type="EMBL" id="QBKQ01000002">
    <property type="protein sequence ID" value="PTX43394.1"/>
    <property type="molecule type" value="Genomic_DNA"/>
</dbReference>
<dbReference type="OrthoDB" id="1426903at2"/>